<dbReference type="Gene3D" id="2.40.10.10">
    <property type="entry name" value="Trypsin-like serine proteases"/>
    <property type="match status" value="2"/>
</dbReference>
<dbReference type="InterPro" id="IPR001314">
    <property type="entry name" value="Peptidase_S1A"/>
</dbReference>
<evidence type="ECO:0000256" key="5">
    <source>
        <dbReference type="ARBA" id="ARBA00023157"/>
    </source>
</evidence>
<dbReference type="OrthoDB" id="10061449at2759"/>
<dbReference type="EMBL" id="LR899010">
    <property type="protein sequence ID" value="CAD7080396.1"/>
    <property type="molecule type" value="Genomic_DNA"/>
</dbReference>
<proteinExistence type="inferred from homology"/>
<dbReference type="AlphaFoldDB" id="A0A7R8UGI1"/>
<dbReference type="SUPFAM" id="SSF50494">
    <property type="entry name" value="Trypsin-like serine proteases"/>
    <property type="match status" value="1"/>
</dbReference>
<dbReference type="InParanoid" id="A0A7R8UGI1"/>
<comment type="similarity">
    <text evidence="1">Belongs to the peptidase S1 family.</text>
</comment>
<dbReference type="PROSITE" id="PS00134">
    <property type="entry name" value="TRYPSIN_HIS"/>
    <property type="match status" value="1"/>
</dbReference>
<name>A0A7R8UGI1_HERIL</name>
<keyword evidence="6" id="KW-0732">Signal</keyword>
<evidence type="ECO:0000256" key="3">
    <source>
        <dbReference type="ARBA" id="ARBA00022801"/>
    </source>
</evidence>
<feature type="signal peptide" evidence="6">
    <location>
        <begin position="1"/>
        <end position="17"/>
    </location>
</feature>
<keyword evidence="3" id="KW-0378">Hydrolase</keyword>
<dbReference type="PRINTS" id="PR00722">
    <property type="entry name" value="CHYMOTRYPSIN"/>
</dbReference>
<sequence>MTRFSLIIYFLVPIGFTDKTPDNQKIMNGRDAHRGQFPFMISIQKLGMRKSLCGGALIASDWVLTAAHCSVALGLNMVLVAGTINSVKFDKGYQERRVKSIYYPGNSSGPGILNDISLVRPNKRFTRTKFIKVLPYQRCDVSIGDRVLIMGWGTFNKSGEMAKILQWAEAKTNEFDVCGGDAPLLNHSGFACIRGDNKKLTMARKGDSGSPGIYRGKIFGVVSMGISMFSYGSLYTKTSPYHDWIVSIVPRNGNGEEMRTLYEAVSSFLIVSSFAFPGLL</sequence>
<feature type="domain" description="Peptidase S1" evidence="7">
    <location>
        <begin position="26"/>
        <end position="250"/>
    </location>
</feature>
<dbReference type="PANTHER" id="PTHR24276:SF98">
    <property type="entry name" value="FI18310P1-RELATED"/>
    <property type="match status" value="1"/>
</dbReference>
<dbReference type="CDD" id="cd00190">
    <property type="entry name" value="Tryp_SPc"/>
    <property type="match status" value="1"/>
</dbReference>
<evidence type="ECO:0000256" key="6">
    <source>
        <dbReference type="SAM" id="SignalP"/>
    </source>
</evidence>
<dbReference type="InterPro" id="IPR018114">
    <property type="entry name" value="TRYPSIN_HIS"/>
</dbReference>
<keyword evidence="2" id="KW-0645">Protease</keyword>
<evidence type="ECO:0000256" key="4">
    <source>
        <dbReference type="ARBA" id="ARBA00022825"/>
    </source>
</evidence>
<dbReference type="InterPro" id="IPR043504">
    <property type="entry name" value="Peptidase_S1_PA_chymotrypsin"/>
</dbReference>
<dbReference type="InterPro" id="IPR009003">
    <property type="entry name" value="Peptidase_S1_PA"/>
</dbReference>
<dbReference type="PANTHER" id="PTHR24276">
    <property type="entry name" value="POLYSERASE-RELATED"/>
    <property type="match status" value="1"/>
</dbReference>
<protein>
    <recommendedName>
        <fullName evidence="7">Peptidase S1 domain-containing protein</fullName>
    </recommendedName>
</protein>
<evidence type="ECO:0000259" key="7">
    <source>
        <dbReference type="PROSITE" id="PS50240"/>
    </source>
</evidence>
<accession>A0A7R8UGI1</accession>
<evidence type="ECO:0000256" key="2">
    <source>
        <dbReference type="ARBA" id="ARBA00022670"/>
    </source>
</evidence>
<reference evidence="8 9" key="1">
    <citation type="submission" date="2020-11" db="EMBL/GenBank/DDBJ databases">
        <authorList>
            <person name="Wallbank WR R."/>
            <person name="Pardo Diaz C."/>
            <person name="Kozak K."/>
            <person name="Martin S."/>
            <person name="Jiggins C."/>
            <person name="Moest M."/>
            <person name="Warren A I."/>
            <person name="Generalovic N T."/>
            <person name="Byers J.R.P. K."/>
            <person name="Montejo-Kovacevich G."/>
            <person name="Yen C E."/>
        </authorList>
    </citation>
    <scope>NUCLEOTIDE SEQUENCE [LARGE SCALE GENOMIC DNA]</scope>
</reference>
<dbReference type="GO" id="GO:0004252">
    <property type="term" value="F:serine-type endopeptidase activity"/>
    <property type="evidence" value="ECO:0007669"/>
    <property type="project" value="InterPro"/>
</dbReference>
<dbReference type="InterPro" id="IPR050430">
    <property type="entry name" value="Peptidase_S1"/>
</dbReference>
<keyword evidence="9" id="KW-1185">Reference proteome</keyword>
<dbReference type="InterPro" id="IPR001254">
    <property type="entry name" value="Trypsin_dom"/>
</dbReference>
<keyword evidence="5" id="KW-1015">Disulfide bond</keyword>
<feature type="chain" id="PRO_5030674423" description="Peptidase S1 domain-containing protein" evidence="6">
    <location>
        <begin position="18"/>
        <end position="280"/>
    </location>
</feature>
<organism evidence="8 9">
    <name type="scientific">Hermetia illucens</name>
    <name type="common">Black soldier fly</name>
    <dbReference type="NCBI Taxonomy" id="343691"/>
    <lineage>
        <taxon>Eukaryota</taxon>
        <taxon>Metazoa</taxon>
        <taxon>Ecdysozoa</taxon>
        <taxon>Arthropoda</taxon>
        <taxon>Hexapoda</taxon>
        <taxon>Insecta</taxon>
        <taxon>Pterygota</taxon>
        <taxon>Neoptera</taxon>
        <taxon>Endopterygota</taxon>
        <taxon>Diptera</taxon>
        <taxon>Brachycera</taxon>
        <taxon>Stratiomyomorpha</taxon>
        <taxon>Stratiomyidae</taxon>
        <taxon>Hermetiinae</taxon>
        <taxon>Hermetia</taxon>
    </lineage>
</organism>
<evidence type="ECO:0000256" key="1">
    <source>
        <dbReference type="ARBA" id="ARBA00007664"/>
    </source>
</evidence>
<dbReference type="Proteomes" id="UP000594454">
    <property type="component" value="Chromosome 2"/>
</dbReference>
<dbReference type="PROSITE" id="PS50240">
    <property type="entry name" value="TRYPSIN_DOM"/>
    <property type="match status" value="1"/>
</dbReference>
<dbReference type="SMART" id="SM00020">
    <property type="entry name" value="Tryp_SPc"/>
    <property type="match status" value="1"/>
</dbReference>
<gene>
    <name evidence="8" type="ORF">HERILL_LOCUS3550</name>
</gene>
<evidence type="ECO:0000313" key="8">
    <source>
        <dbReference type="EMBL" id="CAD7080396.1"/>
    </source>
</evidence>
<keyword evidence="4" id="KW-0720">Serine protease</keyword>
<evidence type="ECO:0000313" key="9">
    <source>
        <dbReference type="Proteomes" id="UP000594454"/>
    </source>
</evidence>
<dbReference type="GO" id="GO:0006508">
    <property type="term" value="P:proteolysis"/>
    <property type="evidence" value="ECO:0007669"/>
    <property type="project" value="UniProtKB-KW"/>
</dbReference>
<dbReference type="Pfam" id="PF00089">
    <property type="entry name" value="Trypsin"/>
    <property type="match status" value="1"/>
</dbReference>